<feature type="transmembrane region" description="Helical" evidence="1">
    <location>
        <begin position="56"/>
        <end position="75"/>
    </location>
</feature>
<dbReference type="Pfam" id="PF04474">
    <property type="entry name" value="DUF554"/>
    <property type="match status" value="1"/>
</dbReference>
<feature type="transmembrane region" description="Helical" evidence="1">
    <location>
        <begin position="32"/>
        <end position="50"/>
    </location>
</feature>
<keyword evidence="1" id="KW-0812">Transmembrane</keyword>
<dbReference type="EMBL" id="JABAFG010000014">
    <property type="protein sequence ID" value="NME28781.1"/>
    <property type="molecule type" value="Genomic_DNA"/>
</dbReference>
<dbReference type="Proteomes" id="UP000591071">
    <property type="component" value="Unassembled WGS sequence"/>
</dbReference>
<proteinExistence type="predicted"/>
<feature type="transmembrane region" description="Helical" evidence="1">
    <location>
        <begin position="96"/>
        <end position="119"/>
    </location>
</feature>
<comment type="caution">
    <text evidence="2">The sequence shown here is derived from an EMBL/GenBank/DDBJ whole genome shotgun (WGS) entry which is preliminary data.</text>
</comment>
<dbReference type="InterPro" id="IPR007563">
    <property type="entry name" value="DUF554"/>
</dbReference>
<evidence type="ECO:0000313" key="2">
    <source>
        <dbReference type="EMBL" id="NME28781.1"/>
    </source>
</evidence>
<dbReference type="AlphaFoldDB" id="A0A848BQZ3"/>
<accession>A0A848BQZ3</accession>
<keyword evidence="1" id="KW-0472">Membrane</keyword>
<dbReference type="PANTHER" id="PTHR36111">
    <property type="entry name" value="INNER MEMBRANE PROTEIN-RELATED"/>
    <property type="match status" value="1"/>
</dbReference>
<evidence type="ECO:0000256" key="1">
    <source>
        <dbReference type="SAM" id="Phobius"/>
    </source>
</evidence>
<evidence type="ECO:0000313" key="3">
    <source>
        <dbReference type="Proteomes" id="UP000591071"/>
    </source>
</evidence>
<gene>
    <name evidence="2" type="ORF">HF872_09150</name>
</gene>
<sequence length="225" mass="24270">MLAVILNGCMTSLGALIGFFLKRGIPQHYTQAIFGVISLCVAVMGIQAAVATQNLILVLASMIVGTLVGTALHIEDHMQQFGEFLRKRLRAGNESNFVKGFVTLSSMQIIGAMAILGPVQAALGNNELLYFKSVLDFTSAFIFATIYGLGIVPVGLVVLVYQGLFYVLATLFLPLMTADVIRELNAVGGIMILGIALNMFGTTKLKIADFLPALFIPMIYYHFIG</sequence>
<dbReference type="RefSeq" id="WP_150824546.1">
    <property type="nucleotide sequence ID" value="NZ_JABAFG010000014.1"/>
</dbReference>
<feature type="transmembrane region" description="Helical" evidence="1">
    <location>
        <begin position="139"/>
        <end position="172"/>
    </location>
</feature>
<keyword evidence="1" id="KW-1133">Transmembrane helix</keyword>
<protein>
    <submittedName>
        <fullName evidence="2">DUF554 domain-containing protein</fullName>
    </submittedName>
</protein>
<organism evidence="2 3">
    <name type="scientific">Megasphaera hexanoica</name>
    <dbReference type="NCBI Taxonomy" id="1675036"/>
    <lineage>
        <taxon>Bacteria</taxon>
        <taxon>Bacillati</taxon>
        <taxon>Bacillota</taxon>
        <taxon>Negativicutes</taxon>
        <taxon>Veillonellales</taxon>
        <taxon>Veillonellaceae</taxon>
        <taxon>Megasphaera</taxon>
    </lineage>
</organism>
<feature type="transmembrane region" description="Helical" evidence="1">
    <location>
        <begin position="207"/>
        <end position="224"/>
    </location>
</feature>
<feature type="transmembrane region" description="Helical" evidence="1">
    <location>
        <begin position="184"/>
        <end position="201"/>
    </location>
</feature>
<dbReference type="PANTHER" id="PTHR36111:SF2">
    <property type="entry name" value="INNER MEMBRANE PROTEIN"/>
    <property type="match status" value="1"/>
</dbReference>
<name>A0A848BQZ3_9FIRM</name>
<reference evidence="2 3" key="1">
    <citation type="submission" date="2020-04" db="EMBL/GenBank/DDBJ databases">
        <authorList>
            <person name="Hitch T.C.A."/>
            <person name="Wylensek D."/>
            <person name="Clavel T."/>
        </authorList>
    </citation>
    <scope>NUCLEOTIDE SEQUENCE [LARGE SCALE GENOMIC DNA]</scope>
    <source>
        <strain evidence="2 3">Oil-RF-744-FAT-WT-6-1</strain>
    </source>
</reference>